<dbReference type="PROSITE" id="PS00104">
    <property type="entry name" value="EPSP_SYNTHASE_1"/>
    <property type="match status" value="1"/>
</dbReference>
<evidence type="ECO:0000256" key="1">
    <source>
        <dbReference type="ARBA" id="ARBA00009948"/>
    </source>
</evidence>
<dbReference type="AlphaFoldDB" id="X0RI27"/>
<dbReference type="FunFam" id="3.65.10.10:FF:000005">
    <property type="entry name" value="3-phosphoshikimate 1-carboxyvinyltransferase"/>
    <property type="match status" value="1"/>
</dbReference>
<organism evidence="6">
    <name type="scientific">marine sediment metagenome</name>
    <dbReference type="NCBI Taxonomy" id="412755"/>
    <lineage>
        <taxon>unclassified sequences</taxon>
        <taxon>metagenomes</taxon>
        <taxon>ecological metagenomes</taxon>
    </lineage>
</organism>
<comment type="caution">
    <text evidence="6">The sequence shown here is derived from an EMBL/GenBank/DDBJ whole genome shotgun (WGS) entry which is preliminary data.</text>
</comment>
<dbReference type="SUPFAM" id="SSF55205">
    <property type="entry name" value="EPT/RTPC-like"/>
    <property type="match status" value="1"/>
</dbReference>
<gene>
    <name evidence="6" type="ORF">S01H1_12469</name>
</gene>
<evidence type="ECO:0000259" key="5">
    <source>
        <dbReference type="Pfam" id="PF00275"/>
    </source>
</evidence>
<dbReference type="PANTHER" id="PTHR21090:SF5">
    <property type="entry name" value="PENTAFUNCTIONAL AROM POLYPEPTIDE"/>
    <property type="match status" value="1"/>
</dbReference>
<evidence type="ECO:0000256" key="4">
    <source>
        <dbReference type="ARBA" id="ARBA00022679"/>
    </source>
</evidence>
<keyword evidence="3" id="KW-0028">Amino-acid biosynthesis</keyword>
<dbReference type="PANTHER" id="PTHR21090">
    <property type="entry name" value="AROM/DEHYDROQUINATE SYNTHASE"/>
    <property type="match status" value="1"/>
</dbReference>
<comment type="similarity">
    <text evidence="1">Belongs to the EPSP synthase family.</text>
</comment>
<sequence length="296" mass="31591">MLSSIADGKSSISNLLDSLDCQATINAFRKMGISINLKDDKTAIVNGKGLRGLKKPDSAICLGNSGTTMRLLSGILAGQNFQVKLTGDESLNKRPMKRVTYPLRLMGADIEGADDANLAPLTIKGGRLKAIEYNSPIASAQVKSAILFAGLYADGRTKVTEPYKSRDHTERILELFGVPIEKEGLSVAVRGMGTAELKGQSINIPGDISSAGFFMALGALAKDSEITITSCGINPTRAGILRVLQRMGAHLELIHEKSGFEPCADILIKKSSLRATKITPDELPLLIDEVPIIALC</sequence>
<dbReference type="GO" id="GO:0003866">
    <property type="term" value="F:3-phosphoshikimate 1-carboxyvinyltransferase activity"/>
    <property type="evidence" value="ECO:0007669"/>
    <property type="project" value="TreeGrafter"/>
</dbReference>
<accession>X0RI27</accession>
<evidence type="ECO:0000256" key="2">
    <source>
        <dbReference type="ARBA" id="ARBA00022490"/>
    </source>
</evidence>
<evidence type="ECO:0000256" key="3">
    <source>
        <dbReference type="ARBA" id="ARBA00022605"/>
    </source>
</evidence>
<dbReference type="EMBL" id="BARS01006402">
    <property type="protein sequence ID" value="GAF68423.1"/>
    <property type="molecule type" value="Genomic_DNA"/>
</dbReference>
<keyword evidence="4" id="KW-0808">Transferase</keyword>
<dbReference type="InterPro" id="IPR023193">
    <property type="entry name" value="EPSP_synthase_CS"/>
</dbReference>
<feature type="non-terminal residue" evidence="6">
    <location>
        <position position="296"/>
    </location>
</feature>
<dbReference type="Gene3D" id="3.65.10.10">
    <property type="entry name" value="Enolpyruvate transferase domain"/>
    <property type="match status" value="2"/>
</dbReference>
<feature type="domain" description="Enolpyruvate transferase" evidence="5">
    <location>
        <begin position="1"/>
        <end position="295"/>
    </location>
</feature>
<reference evidence="6" key="1">
    <citation type="journal article" date="2014" name="Front. Microbiol.">
        <title>High frequency of phylogenetically diverse reductive dehalogenase-homologous genes in deep subseafloor sedimentary metagenomes.</title>
        <authorList>
            <person name="Kawai M."/>
            <person name="Futagami T."/>
            <person name="Toyoda A."/>
            <person name="Takaki Y."/>
            <person name="Nishi S."/>
            <person name="Hori S."/>
            <person name="Arai W."/>
            <person name="Tsubouchi T."/>
            <person name="Morono Y."/>
            <person name="Uchiyama I."/>
            <person name="Ito T."/>
            <person name="Fujiyama A."/>
            <person name="Inagaki F."/>
            <person name="Takami H."/>
        </authorList>
    </citation>
    <scope>NUCLEOTIDE SEQUENCE</scope>
    <source>
        <strain evidence="6">Expedition CK06-06</strain>
    </source>
</reference>
<proteinExistence type="inferred from homology"/>
<protein>
    <recommendedName>
        <fullName evidence="5">Enolpyruvate transferase domain-containing protein</fullName>
    </recommendedName>
</protein>
<evidence type="ECO:0000313" key="6">
    <source>
        <dbReference type="EMBL" id="GAF68423.1"/>
    </source>
</evidence>
<dbReference type="GO" id="GO:0008652">
    <property type="term" value="P:amino acid biosynthetic process"/>
    <property type="evidence" value="ECO:0007669"/>
    <property type="project" value="UniProtKB-KW"/>
</dbReference>
<keyword evidence="2" id="KW-0963">Cytoplasm</keyword>
<dbReference type="InterPro" id="IPR036968">
    <property type="entry name" value="Enolpyruvate_Tfrase_sf"/>
</dbReference>
<dbReference type="InterPro" id="IPR013792">
    <property type="entry name" value="RNA3'P_cycl/enolpyr_Trfase_a/b"/>
</dbReference>
<name>X0RI27_9ZZZZ</name>
<dbReference type="Pfam" id="PF00275">
    <property type="entry name" value="EPSP_synthase"/>
    <property type="match status" value="1"/>
</dbReference>
<dbReference type="InterPro" id="IPR001986">
    <property type="entry name" value="Enolpyruvate_Tfrase_dom"/>
</dbReference>
<dbReference type="GO" id="GO:0009423">
    <property type="term" value="P:chorismate biosynthetic process"/>
    <property type="evidence" value="ECO:0007669"/>
    <property type="project" value="TreeGrafter"/>
</dbReference>